<feature type="domain" description="Uroporphyrinogen decarboxylase (URO-D)" evidence="1">
    <location>
        <begin position="100"/>
        <end position="296"/>
    </location>
</feature>
<reference evidence="2" key="1">
    <citation type="submission" date="2020-10" db="EMBL/GenBank/DDBJ databases">
        <authorList>
            <person name="Gilroy R."/>
        </authorList>
    </citation>
    <scope>NUCLEOTIDE SEQUENCE</scope>
    <source>
        <strain evidence="2">CHK188-20938</strain>
    </source>
</reference>
<evidence type="ECO:0000259" key="1">
    <source>
        <dbReference type="Pfam" id="PF01208"/>
    </source>
</evidence>
<name>A0A9D1P2E1_9FIRM</name>
<dbReference type="SUPFAM" id="SSF51726">
    <property type="entry name" value="UROD/MetE-like"/>
    <property type="match status" value="1"/>
</dbReference>
<reference evidence="2" key="2">
    <citation type="journal article" date="2021" name="PeerJ">
        <title>Extensive microbial diversity within the chicken gut microbiome revealed by metagenomics and culture.</title>
        <authorList>
            <person name="Gilroy R."/>
            <person name="Ravi A."/>
            <person name="Getino M."/>
            <person name="Pursley I."/>
            <person name="Horton D.L."/>
            <person name="Alikhan N.F."/>
            <person name="Baker D."/>
            <person name="Gharbi K."/>
            <person name="Hall N."/>
            <person name="Watson M."/>
            <person name="Adriaenssens E.M."/>
            <person name="Foster-Nyarko E."/>
            <person name="Jarju S."/>
            <person name="Secka A."/>
            <person name="Antonio M."/>
            <person name="Oren A."/>
            <person name="Chaudhuri R.R."/>
            <person name="La Ragione R."/>
            <person name="Hildebrand F."/>
            <person name="Pallen M.J."/>
        </authorList>
    </citation>
    <scope>NUCLEOTIDE SEQUENCE</scope>
    <source>
        <strain evidence="2">CHK188-20938</strain>
    </source>
</reference>
<dbReference type="PANTHER" id="PTHR47099">
    <property type="entry name" value="METHYLCOBAMIDE:COM METHYLTRANSFERASE MTBA"/>
    <property type="match status" value="1"/>
</dbReference>
<dbReference type="AlphaFoldDB" id="A0A9D1P2E1"/>
<dbReference type="PANTHER" id="PTHR47099:SF1">
    <property type="entry name" value="METHYLCOBAMIDE:COM METHYLTRANSFERASE MTBA"/>
    <property type="match status" value="1"/>
</dbReference>
<sequence length="327" mass="37600">MTGRENALHAIAHDGKAKYIPSMADFEMIMATDVVRERPPYALGQCGSGYDYWGCWWEFESDIGGASPLPGREPCKDITKWRQQVKFPDIDAIDWTPAKAACEKLDRENKLSMFFWESGPWERLHALVGFQTALESLYTEPEAFKELMQAITDYRVKMIPLIKEHYHPDIIINLDDFGHQKSEFMSRDMFCEFIKPYEKQIYDAMKENGIICCHHSCGKIESLLEDIYDMGAQMVLGLFYPYNDQAAAAERMGGKLLFMMSINAQVLDTPEATVDDAVEDAMRQLRTLGPKDALIFTPAASRPDLAEAMMDVYFRHRDEYNPYKEFK</sequence>
<proteinExistence type="predicted"/>
<protein>
    <recommendedName>
        <fullName evidence="1">Uroporphyrinogen decarboxylase (URO-D) domain-containing protein</fullName>
    </recommendedName>
</protein>
<evidence type="ECO:0000313" key="3">
    <source>
        <dbReference type="Proteomes" id="UP000824169"/>
    </source>
</evidence>
<dbReference type="EMBL" id="DVOO01000006">
    <property type="protein sequence ID" value="HIV24484.1"/>
    <property type="molecule type" value="Genomic_DNA"/>
</dbReference>
<gene>
    <name evidence="2" type="ORF">IAB71_01665</name>
</gene>
<dbReference type="InterPro" id="IPR000257">
    <property type="entry name" value="Uroporphyrinogen_deCOase"/>
</dbReference>
<dbReference type="InterPro" id="IPR052024">
    <property type="entry name" value="Methanogen_methyltrans"/>
</dbReference>
<dbReference type="Pfam" id="PF01208">
    <property type="entry name" value="URO-D"/>
    <property type="match status" value="1"/>
</dbReference>
<organism evidence="2 3">
    <name type="scientific">Candidatus Scatomonas pullistercoris</name>
    <dbReference type="NCBI Taxonomy" id="2840920"/>
    <lineage>
        <taxon>Bacteria</taxon>
        <taxon>Bacillati</taxon>
        <taxon>Bacillota</taxon>
        <taxon>Clostridia</taxon>
        <taxon>Lachnospirales</taxon>
        <taxon>Lachnospiraceae</taxon>
        <taxon>Lachnospiraceae incertae sedis</taxon>
        <taxon>Candidatus Scatomonas</taxon>
    </lineage>
</organism>
<dbReference type="GO" id="GO:0004853">
    <property type="term" value="F:uroporphyrinogen decarboxylase activity"/>
    <property type="evidence" value="ECO:0007669"/>
    <property type="project" value="InterPro"/>
</dbReference>
<dbReference type="InterPro" id="IPR038071">
    <property type="entry name" value="UROD/MetE-like_sf"/>
</dbReference>
<accession>A0A9D1P2E1</accession>
<evidence type="ECO:0000313" key="2">
    <source>
        <dbReference type="EMBL" id="HIV24484.1"/>
    </source>
</evidence>
<dbReference type="Proteomes" id="UP000824169">
    <property type="component" value="Unassembled WGS sequence"/>
</dbReference>
<comment type="caution">
    <text evidence="2">The sequence shown here is derived from an EMBL/GenBank/DDBJ whole genome shotgun (WGS) entry which is preliminary data.</text>
</comment>
<dbReference type="Gene3D" id="3.20.20.210">
    <property type="match status" value="1"/>
</dbReference>
<dbReference type="GO" id="GO:0006779">
    <property type="term" value="P:porphyrin-containing compound biosynthetic process"/>
    <property type="evidence" value="ECO:0007669"/>
    <property type="project" value="InterPro"/>
</dbReference>